<evidence type="ECO:0000256" key="6">
    <source>
        <dbReference type="ARBA" id="ARBA00074400"/>
    </source>
</evidence>
<sequence length="866" mass="97599">MSSYVVSFQEIDKTQLLLVGGKGLNLGELSKIHGIQVPEGFCVTTEAYQKALEQNKAFHALLDQLTMLKVEDRDQIGEISRKIRKVMMDVEIPSDVVKAVAHYLSQFGEEHAYAVRSSATAEDLPHASFAGQQDTYLNIKGKDAILQHISKCWASLFTDRAVIYRMQNGFDHSQVYLSVIIQRMIFPQASGILFTADPVTSNRKVLSIDASFGLGEALVSGLVSADNYKVREGSIVEKTISTKKLAIYVRKKGGTEEKEIEPDQQNLSTLSDEQVLELERIGRKLESYFGCPQDIEWCLVNDTFYIVQSRPITTLYPIPEANDQENHVYVSVGHQQMMTDPMKPLGMSFYLLTTIAPMCKAGGRLFVDITHNLASPVSREILLDTLGQSDPLIKDALMTIIEREDFIKSLPDGKEALRPSRSNTDMLAQIENNPTIVSDLIKSSQTSIEELKQNIQTKSGSDLFDFILEDIQQLKKVLFDPQSLGVIMAAMDASSWINEKMNKWLGEKNVADTLSQSVPNNITSEMGLALLEVADVIRPYPEVIDYLQHVKDDNFLDELVKFDGGKETQDAIHAYLSKYGMRCTGEIDISKTRWSEKPTTLIPMILSNIKNFEAGASKRKFEQGRQEALKKEQELLDRLKQLPDGERKAEETKRMISLIRNFIGYREYPKYNMVNRYFVYKQALLKEAEQLVQANVIHEKEDIYYLTFEELREVVRTNKLDYQIISKRKDEYKLYEKLTPPRVITSDGEIIVGKYKRENLPVEAIVGLPVSSGVIEGRARVILKMEDANLEEGDILITAFTDPSWTPLFVSIKGLVTEVGGLMTHGAVIAREYGLPAIVGVENATKLIKDGQRIRVNGTDGYIEIL</sequence>
<evidence type="ECO:0000256" key="4">
    <source>
        <dbReference type="ARBA" id="ARBA00061332"/>
    </source>
</evidence>
<dbReference type="InterPro" id="IPR036637">
    <property type="entry name" value="Phosphohistidine_dom_sf"/>
</dbReference>
<evidence type="ECO:0000256" key="7">
    <source>
        <dbReference type="ARBA" id="ARBA00076136"/>
    </source>
</evidence>
<dbReference type="NCBIfam" id="NF004879">
    <property type="entry name" value="PRK06241.1-4"/>
    <property type="match status" value="1"/>
</dbReference>
<dbReference type="NCBIfam" id="NF004877">
    <property type="entry name" value="PRK06241.1-2"/>
    <property type="match status" value="1"/>
</dbReference>
<keyword evidence="2" id="KW-0067">ATP-binding</keyword>
<reference evidence="10 11" key="2">
    <citation type="submission" date="2018-06" db="EMBL/GenBank/DDBJ databases">
        <authorList>
            <person name="Zhirakovskaya E."/>
        </authorList>
    </citation>
    <scope>NUCLEOTIDE SEQUENCE [LARGE SCALE GENOMIC DNA]</scope>
    <source>
        <strain evidence="10 11">FBKL4.011</strain>
    </source>
</reference>
<dbReference type="OrthoDB" id="9765468at2"/>
<dbReference type="Pfam" id="PF01326">
    <property type="entry name" value="PPDK_N"/>
    <property type="match status" value="1"/>
</dbReference>
<evidence type="ECO:0000259" key="8">
    <source>
        <dbReference type="Pfam" id="PF00391"/>
    </source>
</evidence>
<dbReference type="SUPFAM" id="SSF56059">
    <property type="entry name" value="Glutathione synthetase ATP-binding domain-like"/>
    <property type="match status" value="1"/>
</dbReference>
<dbReference type="EMBL" id="QJKK01000011">
    <property type="protein sequence ID" value="RAL21943.1"/>
    <property type="molecule type" value="Genomic_DNA"/>
</dbReference>
<dbReference type="FunFam" id="3.30.1490.20:FF:000010">
    <property type="entry name" value="Phosphoenolpyruvate synthase"/>
    <property type="match status" value="1"/>
</dbReference>
<dbReference type="PANTHER" id="PTHR43615">
    <property type="entry name" value="PHOSPHOENOLPYRUVATE SYNTHASE-RELATED"/>
    <property type="match status" value="1"/>
</dbReference>
<feature type="domain" description="Pyruvate phosphate dikinase AMP/ATP-binding" evidence="9">
    <location>
        <begin position="18"/>
        <end position="318"/>
    </location>
</feature>
<dbReference type="Proteomes" id="UP000251213">
    <property type="component" value="Unassembled WGS sequence"/>
</dbReference>
<evidence type="ECO:0000256" key="1">
    <source>
        <dbReference type="ARBA" id="ARBA00022741"/>
    </source>
</evidence>
<keyword evidence="11" id="KW-1185">Reference proteome</keyword>
<feature type="domain" description="PEP-utilising enzyme mobile" evidence="8">
    <location>
        <begin position="790"/>
        <end position="861"/>
    </location>
</feature>
<dbReference type="RefSeq" id="WP_113659985.1">
    <property type="nucleotide sequence ID" value="NZ_KZ845673.1"/>
</dbReference>
<organism evidence="10 11">
    <name type="scientific">Thermoflavimicrobium daqui</name>
    <dbReference type="NCBI Taxonomy" id="2137476"/>
    <lineage>
        <taxon>Bacteria</taxon>
        <taxon>Bacillati</taxon>
        <taxon>Bacillota</taxon>
        <taxon>Bacilli</taxon>
        <taxon>Bacillales</taxon>
        <taxon>Thermoactinomycetaceae</taxon>
        <taxon>Thermoflavimicrobium</taxon>
    </lineage>
</organism>
<dbReference type="Gene3D" id="3.30.470.20">
    <property type="entry name" value="ATP-grasp fold, B domain"/>
    <property type="match status" value="1"/>
</dbReference>
<dbReference type="NCBIfam" id="NF041857">
    <property type="entry name" value="RIF_Ptrans_rph"/>
    <property type="match status" value="1"/>
</dbReference>
<proteinExistence type="inferred from homology"/>
<evidence type="ECO:0000256" key="5">
    <source>
        <dbReference type="ARBA" id="ARBA00066332"/>
    </source>
</evidence>
<keyword evidence="10" id="KW-0670">Pyruvate</keyword>
<dbReference type="Gene3D" id="3.30.1490.20">
    <property type="entry name" value="ATP-grasp fold, A domain"/>
    <property type="match status" value="1"/>
</dbReference>
<dbReference type="InterPro" id="IPR008279">
    <property type="entry name" value="PEP-util_enz_mobile_dom"/>
</dbReference>
<comment type="caution">
    <text evidence="10">The sequence shown here is derived from an EMBL/GenBank/DDBJ whole genome shotgun (WGS) entry which is preliminary data.</text>
</comment>
<evidence type="ECO:0000313" key="11">
    <source>
        <dbReference type="Proteomes" id="UP000251213"/>
    </source>
</evidence>
<gene>
    <name evidence="10" type="ORF">DL897_15240</name>
</gene>
<dbReference type="NCBIfam" id="NF004878">
    <property type="entry name" value="PRK06241.1-3"/>
    <property type="match status" value="1"/>
</dbReference>
<dbReference type="InterPro" id="IPR013815">
    <property type="entry name" value="ATP_grasp_subdomain_1"/>
</dbReference>
<dbReference type="EC" id="2.7.9.6" evidence="5"/>
<dbReference type="AlphaFoldDB" id="A0A364K1Y3"/>
<evidence type="ECO:0000259" key="9">
    <source>
        <dbReference type="Pfam" id="PF01326"/>
    </source>
</evidence>
<comment type="similarity">
    <text evidence="4">Belongs to the rifampicin phosphotransferase family.</text>
</comment>
<dbReference type="Gene3D" id="3.50.30.10">
    <property type="entry name" value="Phosphohistidine domain"/>
    <property type="match status" value="1"/>
</dbReference>
<evidence type="ECO:0000313" key="10">
    <source>
        <dbReference type="EMBL" id="RAL21943.1"/>
    </source>
</evidence>
<dbReference type="GO" id="GO:0005524">
    <property type="term" value="F:ATP binding"/>
    <property type="evidence" value="ECO:0007669"/>
    <property type="project" value="UniProtKB-KW"/>
</dbReference>
<dbReference type="SUPFAM" id="SSF52009">
    <property type="entry name" value="Phosphohistidine domain"/>
    <property type="match status" value="1"/>
</dbReference>
<evidence type="ECO:0000256" key="3">
    <source>
        <dbReference type="ARBA" id="ARBA00051922"/>
    </source>
</evidence>
<keyword evidence="1" id="KW-0547">Nucleotide-binding</keyword>
<comment type="catalytic activity">
    <reaction evidence="3">
        <text>rifampicin + ATP + H2O = 21-phosphorifampicin + AMP + phosphate + 2 H(+)</text>
        <dbReference type="Rhea" id="RHEA:56304"/>
        <dbReference type="ChEBI" id="CHEBI:15377"/>
        <dbReference type="ChEBI" id="CHEBI:15378"/>
        <dbReference type="ChEBI" id="CHEBI:30616"/>
        <dbReference type="ChEBI" id="CHEBI:43474"/>
        <dbReference type="ChEBI" id="CHEBI:71365"/>
        <dbReference type="ChEBI" id="CHEBI:140195"/>
        <dbReference type="ChEBI" id="CHEBI:456215"/>
        <dbReference type="EC" id="2.7.9.6"/>
    </reaction>
    <physiologicalReaction direction="left-to-right" evidence="3">
        <dbReference type="Rhea" id="RHEA:56305"/>
    </physiologicalReaction>
</comment>
<dbReference type="FunFam" id="3.50.30.10:FF:000007">
    <property type="entry name" value="Phosphoenolpyruvate synthase"/>
    <property type="match status" value="1"/>
</dbReference>
<evidence type="ECO:0000256" key="2">
    <source>
        <dbReference type="ARBA" id="ARBA00022840"/>
    </source>
</evidence>
<dbReference type="GO" id="GO:0016301">
    <property type="term" value="F:kinase activity"/>
    <property type="evidence" value="ECO:0007669"/>
    <property type="project" value="InterPro"/>
</dbReference>
<dbReference type="Pfam" id="PF00391">
    <property type="entry name" value="PEP-utilizers"/>
    <property type="match status" value="1"/>
</dbReference>
<reference evidence="10 11" key="1">
    <citation type="submission" date="2018-06" db="EMBL/GenBank/DDBJ databases">
        <title>Thermoflavimicrobium daqus sp. nov., a thermophilic microbe isolated from Moutai-flavour Daqu.</title>
        <authorList>
            <person name="Wang X."/>
            <person name="Zhou H."/>
        </authorList>
    </citation>
    <scope>NUCLEOTIDE SEQUENCE [LARGE SCALE GENOMIC DNA]</scope>
    <source>
        <strain evidence="10 11">FBKL4.011</strain>
    </source>
</reference>
<dbReference type="PANTHER" id="PTHR43615:SF1">
    <property type="entry name" value="PPDK_N DOMAIN-CONTAINING PROTEIN"/>
    <property type="match status" value="1"/>
</dbReference>
<name>A0A364K1Y3_9BACL</name>
<accession>A0A364K1Y3</accession>
<dbReference type="InterPro" id="IPR051549">
    <property type="entry name" value="PEP_Utilizing_Enz"/>
</dbReference>
<dbReference type="InterPro" id="IPR002192">
    <property type="entry name" value="PPDK_AMP/ATP-bd"/>
</dbReference>
<protein>
    <recommendedName>
        <fullName evidence="6">Rifampicin phosphotransferase</fullName>
        <ecNumber evidence="5">2.7.9.6</ecNumber>
    </recommendedName>
    <alternativeName>
        <fullName evidence="7">Rifampin phosphotransferase</fullName>
    </alternativeName>
</protein>